<reference evidence="2 3" key="1">
    <citation type="submission" date="2021-05" db="EMBL/GenBank/DDBJ databases">
        <title>Comparative genomic studies on the polysaccharide-degrading batcterial strains of the Flammeovirga genus.</title>
        <authorList>
            <person name="Zewei F."/>
            <person name="Zheng Z."/>
            <person name="Yu L."/>
            <person name="Ruyue G."/>
            <person name="Yanhong M."/>
            <person name="Yuanyuan C."/>
            <person name="Jingyan G."/>
            <person name="Wenjun H."/>
        </authorList>
    </citation>
    <scope>NUCLEOTIDE SEQUENCE [LARGE SCALE GENOMIC DNA]</scope>
    <source>
        <strain evidence="2 3">YS10</strain>
    </source>
</reference>
<keyword evidence="3" id="KW-1185">Reference proteome</keyword>
<dbReference type="RefSeq" id="WP_144072569.1">
    <property type="nucleotide sequence ID" value="NZ_CP076128.1"/>
</dbReference>
<evidence type="ECO:0000313" key="2">
    <source>
        <dbReference type="EMBL" id="QWG08655.1"/>
    </source>
</evidence>
<gene>
    <name evidence="2" type="ORF">KM029_06875</name>
</gene>
<dbReference type="Gene3D" id="3.40.710.10">
    <property type="entry name" value="DD-peptidase/beta-lactamase superfamily"/>
    <property type="match status" value="1"/>
</dbReference>
<sequence>MKTYLLSILTYLLLGTACFAQEDITAPPYFLEFMEKNPKKFHLTYYDNLGRLIKWQDNELSSVGGMVYWLYALEYVRQIENGNFSPTERVPLKEISKFDANSNKMTIWSDYLNQTRRLLNNKVRMREIVSGLLTFTNDANGDYLMTRLGVDSLSSAVQTFKMYNTTALFPISSAIIYAHNPFQEDETTFINRVNNENLNEFRAHTFSMYDTLINDHSGLVKSSFRFRSDKHKKYATLLTDRLPMGIVSDYNLLLQKINERTIFEGNMATEWEKAVEAPLMTSKIIQEHYKHCGRLVYSTVNSVSITLYGTFKDGRRVQMSATFDNLTETEHIDLALSINDFGFSMLENKEYMEQVKRKIDLIKMKEKK</sequence>
<dbReference type="InterPro" id="IPR012338">
    <property type="entry name" value="Beta-lactam/transpept-like"/>
</dbReference>
<dbReference type="EMBL" id="CP076128">
    <property type="protein sequence ID" value="QWG08655.1"/>
    <property type="molecule type" value="Genomic_DNA"/>
</dbReference>
<dbReference type="PROSITE" id="PS51257">
    <property type="entry name" value="PROKAR_LIPOPROTEIN"/>
    <property type="match status" value="1"/>
</dbReference>
<evidence type="ECO:0000256" key="1">
    <source>
        <dbReference type="SAM" id="SignalP"/>
    </source>
</evidence>
<organism evidence="2 3">
    <name type="scientific">Flammeovirga kamogawensis</name>
    <dbReference type="NCBI Taxonomy" id="373891"/>
    <lineage>
        <taxon>Bacteria</taxon>
        <taxon>Pseudomonadati</taxon>
        <taxon>Bacteroidota</taxon>
        <taxon>Cytophagia</taxon>
        <taxon>Cytophagales</taxon>
        <taxon>Flammeovirgaceae</taxon>
        <taxon>Flammeovirga</taxon>
    </lineage>
</organism>
<feature type="chain" id="PRO_5045187390" evidence="1">
    <location>
        <begin position="21"/>
        <end position="368"/>
    </location>
</feature>
<feature type="signal peptide" evidence="1">
    <location>
        <begin position="1"/>
        <end position="20"/>
    </location>
</feature>
<keyword evidence="1" id="KW-0732">Signal</keyword>
<name>A0ABX8GYK1_9BACT</name>
<accession>A0ABX8GYK1</accession>
<evidence type="ECO:0000313" key="3">
    <source>
        <dbReference type="Proteomes" id="UP000682802"/>
    </source>
</evidence>
<protein>
    <submittedName>
        <fullName evidence="2">Uncharacterized protein</fullName>
    </submittedName>
</protein>
<dbReference type="Proteomes" id="UP000682802">
    <property type="component" value="Chromosome 1"/>
</dbReference>
<proteinExistence type="predicted"/>